<protein>
    <submittedName>
        <fullName evidence="1">Uncharacterized protein</fullName>
    </submittedName>
</protein>
<evidence type="ECO:0000313" key="2">
    <source>
        <dbReference type="Proteomes" id="UP000191987"/>
    </source>
</evidence>
<sequence length="74" mass="8382">MSGASKAILTAAMAEIPVSPFPVSCHICVVFTHPGRCYRLKLRRDAGENLLLWLIYVKLMRNKAFSVKLRFKNC</sequence>
<gene>
    <name evidence="1" type="ORF">AGR7C_Cc160043</name>
</gene>
<name>A0A1S7PJK0_9HYPH</name>
<accession>A0A1S7PJK0</accession>
<dbReference type="Proteomes" id="UP000191987">
    <property type="component" value="Unassembled WGS sequence"/>
</dbReference>
<dbReference type="EMBL" id="FBWG01000008">
    <property type="protein sequence ID" value="CUX22210.1"/>
    <property type="molecule type" value="Genomic_DNA"/>
</dbReference>
<proteinExistence type="predicted"/>
<organism evidence="1 2">
    <name type="scientific">Agrobacterium deltaense Zutra 3/1</name>
    <dbReference type="NCBI Taxonomy" id="1183427"/>
    <lineage>
        <taxon>Bacteria</taxon>
        <taxon>Pseudomonadati</taxon>
        <taxon>Pseudomonadota</taxon>
        <taxon>Alphaproteobacteria</taxon>
        <taxon>Hyphomicrobiales</taxon>
        <taxon>Rhizobiaceae</taxon>
        <taxon>Rhizobium/Agrobacterium group</taxon>
        <taxon>Agrobacterium</taxon>
    </lineage>
</organism>
<dbReference type="AlphaFoldDB" id="A0A1S7PJK0"/>
<reference evidence="1 2" key="1">
    <citation type="submission" date="2016-01" db="EMBL/GenBank/DDBJ databases">
        <authorList>
            <person name="Oliw E.H."/>
        </authorList>
    </citation>
    <scope>NUCLEOTIDE SEQUENCE [LARGE SCALE GENOMIC DNA]</scope>
    <source>
        <strain evidence="1 2">Zutra 3-1</strain>
    </source>
</reference>
<evidence type="ECO:0000313" key="1">
    <source>
        <dbReference type="EMBL" id="CUX22210.1"/>
    </source>
</evidence>